<dbReference type="SUPFAM" id="SSF56300">
    <property type="entry name" value="Metallo-dependent phosphatases"/>
    <property type="match status" value="1"/>
</dbReference>
<proteinExistence type="predicted"/>
<dbReference type="PANTHER" id="PTHR12905">
    <property type="entry name" value="METALLOPHOSPHOESTERASE"/>
    <property type="match status" value="1"/>
</dbReference>
<dbReference type="InterPro" id="IPR051693">
    <property type="entry name" value="UPF0046_metallophosphoest"/>
</dbReference>
<dbReference type="Gene3D" id="3.60.21.10">
    <property type="match status" value="2"/>
</dbReference>
<dbReference type="AlphaFoldDB" id="A0A5K3EZM6"/>
<accession>A0A5K3EZM6</accession>
<sequence length="616" mass="67440">MVASVTFPKDTTKPGLDTANAKDQRCHQSVLKRGCSSIPEKGSIGDPLMKPACCSLPVKYPRNNQASPPLFNYQNLNVYVVGNVGHPRAQIVRVVHISDTRGVSDYYANGLPNGHILIHSGDFLDGPPVRCRTPHRKDHFRWLRTDGNVASTSASSPPSDDCAWKTKLQAINAFFQHQPHPYKIFVSGCWDYLGPERPSAAQIQEYLPSAIYLEDAGCEILGLKVYGIPWTSADDLRPEDGKSHFTSSTGTAKMKAMLPRWLFSSASWSHRIRQKKRQRCLSSCTRVTAEEGVENKSLGERHCWPAYPSSDAISGSVSSANCGEHCDSQSESISALCDGFVLPDIKAVGERYARVPPDTNIIVSHMPAWRPELYTHVVERIQPYLHLCGHDFTGYGVTWRRGVVFSNAAVQLTSSYPRVLPQSTFPRRRKAYSSTFSTGCPSGGDLFAGTSAPSKVTEHSPGVGVTTLPSRIPQLTSCGVRPRRWRRRLSCILGRLSLLVSTHSLADDGPPHSASSTCRRGGGSNRIDPIPSSLAALSVGEGDFVVDPTLSISGVTGTGHVGRRNPLVFDVYVVIEEGVNDRVILPDYTKCASRRTAAPNHRKAHTLRRNTTCSLQ</sequence>
<evidence type="ECO:0000256" key="1">
    <source>
        <dbReference type="SAM" id="MobiDB-lite"/>
    </source>
</evidence>
<protein>
    <submittedName>
        <fullName evidence="2">Metallophos domain-containing protein</fullName>
    </submittedName>
</protein>
<reference evidence="2" key="1">
    <citation type="submission" date="2019-11" db="UniProtKB">
        <authorList>
            <consortium name="WormBaseParasite"/>
        </authorList>
    </citation>
    <scope>IDENTIFICATION</scope>
</reference>
<name>A0A5K3EZM6_MESCO</name>
<evidence type="ECO:0000313" key="2">
    <source>
        <dbReference type="WBParaSite" id="MCU_004283-RA"/>
    </source>
</evidence>
<dbReference type="PANTHER" id="PTHR12905:SF0">
    <property type="entry name" value="CALCINEURIN-LIKE PHOSPHOESTERASE DOMAIN-CONTAINING PROTEIN"/>
    <property type="match status" value="1"/>
</dbReference>
<dbReference type="WBParaSite" id="MCU_004283-RA">
    <property type="protein sequence ID" value="MCU_004283-RA"/>
    <property type="gene ID" value="MCU_004283"/>
</dbReference>
<feature type="region of interest" description="Disordered" evidence="1">
    <location>
        <begin position="1"/>
        <end position="23"/>
    </location>
</feature>
<dbReference type="InterPro" id="IPR029052">
    <property type="entry name" value="Metallo-depent_PP-like"/>
</dbReference>
<organism evidence="2">
    <name type="scientific">Mesocestoides corti</name>
    <name type="common">Flatworm</name>
    <dbReference type="NCBI Taxonomy" id="53468"/>
    <lineage>
        <taxon>Eukaryota</taxon>
        <taxon>Metazoa</taxon>
        <taxon>Spiralia</taxon>
        <taxon>Lophotrochozoa</taxon>
        <taxon>Platyhelminthes</taxon>
        <taxon>Cestoda</taxon>
        <taxon>Eucestoda</taxon>
        <taxon>Cyclophyllidea</taxon>
        <taxon>Mesocestoididae</taxon>
        <taxon>Mesocestoides</taxon>
    </lineage>
</organism>